<keyword evidence="7" id="KW-0067">ATP-binding</keyword>
<dbReference type="PROSITE" id="PS50109">
    <property type="entry name" value="HIS_KIN"/>
    <property type="match status" value="1"/>
</dbReference>
<accession>A0A0S4LSB6</accession>
<dbReference type="EMBL" id="CZPZ01000031">
    <property type="protein sequence ID" value="CUS37986.1"/>
    <property type="molecule type" value="Genomic_DNA"/>
</dbReference>
<dbReference type="Gene3D" id="3.30.565.10">
    <property type="entry name" value="Histidine kinase-like ATPase, C-terminal domain"/>
    <property type="match status" value="1"/>
</dbReference>
<comment type="catalytic activity">
    <reaction evidence="1">
        <text>ATP + protein L-histidine = ADP + protein N-phospho-L-histidine.</text>
        <dbReference type="EC" id="2.7.13.3"/>
    </reaction>
</comment>
<evidence type="ECO:0000256" key="3">
    <source>
        <dbReference type="ARBA" id="ARBA00022553"/>
    </source>
</evidence>
<evidence type="ECO:0000256" key="1">
    <source>
        <dbReference type="ARBA" id="ARBA00000085"/>
    </source>
</evidence>
<evidence type="ECO:0000256" key="8">
    <source>
        <dbReference type="ARBA" id="ARBA00023012"/>
    </source>
</evidence>
<evidence type="ECO:0000256" key="2">
    <source>
        <dbReference type="ARBA" id="ARBA00012438"/>
    </source>
</evidence>
<dbReference type="SUPFAM" id="SSF47384">
    <property type="entry name" value="Homodimeric domain of signal transducing histidine kinase"/>
    <property type="match status" value="1"/>
</dbReference>
<dbReference type="CDD" id="cd00082">
    <property type="entry name" value="HisKA"/>
    <property type="match status" value="1"/>
</dbReference>
<dbReference type="SMART" id="SM00388">
    <property type="entry name" value="HisKA"/>
    <property type="match status" value="1"/>
</dbReference>
<dbReference type="RefSeq" id="WP_090899783.1">
    <property type="nucleotide sequence ID" value="NZ_CZPZ01000031.1"/>
</dbReference>
<dbReference type="PANTHER" id="PTHR43065:SF10">
    <property type="entry name" value="PEROXIDE STRESS-ACTIVATED HISTIDINE KINASE MAK3"/>
    <property type="match status" value="1"/>
</dbReference>
<evidence type="ECO:0000256" key="7">
    <source>
        <dbReference type="ARBA" id="ARBA00022840"/>
    </source>
</evidence>
<protein>
    <recommendedName>
        <fullName evidence="2">histidine kinase</fullName>
        <ecNumber evidence="2">2.7.13.3</ecNumber>
    </recommendedName>
</protein>
<evidence type="ECO:0000313" key="10">
    <source>
        <dbReference type="EMBL" id="CUS37986.1"/>
    </source>
</evidence>
<dbReference type="InterPro" id="IPR004358">
    <property type="entry name" value="Sig_transdc_His_kin-like_C"/>
</dbReference>
<dbReference type="Pfam" id="PF02518">
    <property type="entry name" value="HATPase_c"/>
    <property type="match status" value="1"/>
</dbReference>
<keyword evidence="3" id="KW-0597">Phosphoprotein</keyword>
<dbReference type="STRING" id="1742973.COMA2_40130"/>
<reference evidence="11" key="1">
    <citation type="submission" date="2015-10" db="EMBL/GenBank/DDBJ databases">
        <authorList>
            <person name="Luecker S."/>
            <person name="Luecker S."/>
        </authorList>
    </citation>
    <scope>NUCLEOTIDE SEQUENCE [LARGE SCALE GENOMIC DNA]</scope>
</reference>
<sequence>MTRHPAPQSDPCQAGTDSLQRLTKFIRDMGYATSVPLIAERILSGFSEASRHSHGLLYLFDRERECFRLVDVPPPTPSIAPPVVPLNHPLVQQLADRQDILDSSVLADPLCMGSSDNTTDAQFAMLPLHLAVPLLNRGRLIAFVGLRSPRESPVILSSPLELLTAMAQSAANAIDSLLLYEDLRQSQVLMRRTDRLRSLETIAGGFAHEIRNPLTSIKTFIQLAPERKDDSQFIDEFSRIVLDDVNRIERLIQEVLDYARYMEPQLTNEDLNEIVSSCLYFIHVKADSRGIKIEKDLAPELPRGMLDRQQIKQVILNLLLNAMDAIGEKAGTLRVRTTRLQKAGGEVWTQIRIEDTGHGISPENLDHIFDPFFTTKHASTLNEGTGLGLTIAHQIVQEHRGEIQVQSTEGIGTTFLINLPSHQK</sequence>
<dbReference type="Proteomes" id="UP000198736">
    <property type="component" value="Unassembled WGS sequence"/>
</dbReference>
<evidence type="ECO:0000256" key="4">
    <source>
        <dbReference type="ARBA" id="ARBA00022679"/>
    </source>
</evidence>
<dbReference type="EC" id="2.7.13.3" evidence="2"/>
<organism evidence="10 11">
    <name type="scientific">Candidatus Nitrospira nitrificans</name>
    <dbReference type="NCBI Taxonomy" id="1742973"/>
    <lineage>
        <taxon>Bacteria</taxon>
        <taxon>Pseudomonadati</taxon>
        <taxon>Nitrospirota</taxon>
        <taxon>Nitrospiria</taxon>
        <taxon>Nitrospirales</taxon>
        <taxon>Nitrospiraceae</taxon>
        <taxon>Nitrospira</taxon>
    </lineage>
</organism>
<proteinExistence type="predicted"/>
<evidence type="ECO:0000313" key="11">
    <source>
        <dbReference type="Proteomes" id="UP000198736"/>
    </source>
</evidence>
<dbReference type="InterPro" id="IPR029016">
    <property type="entry name" value="GAF-like_dom_sf"/>
</dbReference>
<keyword evidence="6 10" id="KW-0418">Kinase</keyword>
<dbReference type="SUPFAM" id="SSF55874">
    <property type="entry name" value="ATPase domain of HSP90 chaperone/DNA topoisomerase II/histidine kinase"/>
    <property type="match status" value="1"/>
</dbReference>
<dbReference type="GO" id="GO:0000155">
    <property type="term" value="F:phosphorelay sensor kinase activity"/>
    <property type="evidence" value="ECO:0007669"/>
    <property type="project" value="InterPro"/>
</dbReference>
<gene>
    <name evidence="10" type="ORF">COMA2_40130</name>
</gene>
<dbReference type="Gene3D" id="1.10.287.130">
    <property type="match status" value="1"/>
</dbReference>
<keyword evidence="11" id="KW-1185">Reference proteome</keyword>
<dbReference type="InterPro" id="IPR036097">
    <property type="entry name" value="HisK_dim/P_sf"/>
</dbReference>
<keyword evidence="8" id="KW-0902">Two-component regulatory system</keyword>
<dbReference type="PRINTS" id="PR00344">
    <property type="entry name" value="BCTRLSENSOR"/>
</dbReference>
<evidence type="ECO:0000256" key="6">
    <source>
        <dbReference type="ARBA" id="ARBA00022777"/>
    </source>
</evidence>
<dbReference type="Gene3D" id="3.30.450.40">
    <property type="match status" value="1"/>
</dbReference>
<dbReference type="InterPro" id="IPR003661">
    <property type="entry name" value="HisK_dim/P_dom"/>
</dbReference>
<evidence type="ECO:0000259" key="9">
    <source>
        <dbReference type="PROSITE" id="PS50109"/>
    </source>
</evidence>
<evidence type="ECO:0000256" key="5">
    <source>
        <dbReference type="ARBA" id="ARBA00022741"/>
    </source>
</evidence>
<dbReference type="PANTHER" id="PTHR43065">
    <property type="entry name" value="SENSOR HISTIDINE KINASE"/>
    <property type="match status" value="1"/>
</dbReference>
<dbReference type="SMART" id="SM00387">
    <property type="entry name" value="HATPase_c"/>
    <property type="match status" value="1"/>
</dbReference>
<dbReference type="AlphaFoldDB" id="A0A0S4LSB6"/>
<dbReference type="GO" id="GO:0005524">
    <property type="term" value="F:ATP binding"/>
    <property type="evidence" value="ECO:0007669"/>
    <property type="project" value="UniProtKB-KW"/>
</dbReference>
<dbReference type="SUPFAM" id="SSF55781">
    <property type="entry name" value="GAF domain-like"/>
    <property type="match status" value="1"/>
</dbReference>
<keyword evidence="5" id="KW-0547">Nucleotide-binding</keyword>
<dbReference type="InterPro" id="IPR005467">
    <property type="entry name" value="His_kinase_dom"/>
</dbReference>
<keyword evidence="4 10" id="KW-0808">Transferase</keyword>
<dbReference type="InterPro" id="IPR003594">
    <property type="entry name" value="HATPase_dom"/>
</dbReference>
<dbReference type="Pfam" id="PF00512">
    <property type="entry name" value="HisKA"/>
    <property type="match status" value="1"/>
</dbReference>
<dbReference type="OrthoDB" id="9808844at2"/>
<dbReference type="InterPro" id="IPR036890">
    <property type="entry name" value="HATPase_C_sf"/>
</dbReference>
<name>A0A0S4LSB6_9BACT</name>
<feature type="domain" description="Histidine kinase" evidence="9">
    <location>
        <begin position="205"/>
        <end position="423"/>
    </location>
</feature>